<evidence type="ECO:0000313" key="2">
    <source>
        <dbReference type="EMBL" id="KIN02335.1"/>
    </source>
</evidence>
<gene>
    <name evidence="2" type="ORF">OIDMADRAFT_179597</name>
</gene>
<protein>
    <recommendedName>
        <fullName evidence="4">RNA recognition motif-containing protein</fullName>
    </recommendedName>
</protein>
<reference evidence="2 3" key="1">
    <citation type="submission" date="2014-04" db="EMBL/GenBank/DDBJ databases">
        <authorList>
            <consortium name="DOE Joint Genome Institute"/>
            <person name="Kuo A."/>
            <person name="Martino E."/>
            <person name="Perotto S."/>
            <person name="Kohler A."/>
            <person name="Nagy L.G."/>
            <person name="Floudas D."/>
            <person name="Copeland A."/>
            <person name="Barry K.W."/>
            <person name="Cichocki N."/>
            <person name="Veneault-Fourrey C."/>
            <person name="LaButti K."/>
            <person name="Lindquist E.A."/>
            <person name="Lipzen A."/>
            <person name="Lundell T."/>
            <person name="Morin E."/>
            <person name="Murat C."/>
            <person name="Sun H."/>
            <person name="Tunlid A."/>
            <person name="Henrissat B."/>
            <person name="Grigoriev I.V."/>
            <person name="Hibbett D.S."/>
            <person name="Martin F."/>
            <person name="Nordberg H.P."/>
            <person name="Cantor M.N."/>
            <person name="Hua S.X."/>
        </authorList>
    </citation>
    <scope>NUCLEOTIDE SEQUENCE [LARGE SCALE GENOMIC DNA]</scope>
    <source>
        <strain evidence="2 3">Zn</strain>
    </source>
</reference>
<feature type="compositionally biased region" description="Low complexity" evidence="1">
    <location>
        <begin position="321"/>
        <end position="333"/>
    </location>
</feature>
<accession>A0A0C3HGU1</accession>
<feature type="region of interest" description="Disordered" evidence="1">
    <location>
        <begin position="180"/>
        <end position="237"/>
    </location>
</feature>
<keyword evidence="3" id="KW-1185">Reference proteome</keyword>
<dbReference type="EMBL" id="KN832875">
    <property type="protein sequence ID" value="KIN02335.1"/>
    <property type="molecule type" value="Genomic_DNA"/>
</dbReference>
<dbReference type="AlphaFoldDB" id="A0A0C3HGU1"/>
<feature type="compositionally biased region" description="Low complexity" evidence="1">
    <location>
        <begin position="356"/>
        <end position="367"/>
    </location>
</feature>
<organism evidence="2 3">
    <name type="scientific">Oidiodendron maius (strain Zn)</name>
    <dbReference type="NCBI Taxonomy" id="913774"/>
    <lineage>
        <taxon>Eukaryota</taxon>
        <taxon>Fungi</taxon>
        <taxon>Dikarya</taxon>
        <taxon>Ascomycota</taxon>
        <taxon>Pezizomycotina</taxon>
        <taxon>Leotiomycetes</taxon>
        <taxon>Leotiomycetes incertae sedis</taxon>
        <taxon>Myxotrichaceae</taxon>
        <taxon>Oidiodendron</taxon>
    </lineage>
</organism>
<dbReference type="STRING" id="913774.A0A0C3HGU1"/>
<evidence type="ECO:0000256" key="1">
    <source>
        <dbReference type="SAM" id="MobiDB-lite"/>
    </source>
</evidence>
<evidence type="ECO:0008006" key="4">
    <source>
        <dbReference type="Google" id="ProtNLM"/>
    </source>
</evidence>
<dbReference type="OrthoDB" id="5408296at2759"/>
<reference evidence="3" key="2">
    <citation type="submission" date="2015-01" db="EMBL/GenBank/DDBJ databases">
        <title>Evolutionary Origins and Diversification of the Mycorrhizal Mutualists.</title>
        <authorList>
            <consortium name="DOE Joint Genome Institute"/>
            <consortium name="Mycorrhizal Genomics Consortium"/>
            <person name="Kohler A."/>
            <person name="Kuo A."/>
            <person name="Nagy L.G."/>
            <person name="Floudas D."/>
            <person name="Copeland A."/>
            <person name="Barry K.W."/>
            <person name="Cichocki N."/>
            <person name="Veneault-Fourrey C."/>
            <person name="LaButti K."/>
            <person name="Lindquist E.A."/>
            <person name="Lipzen A."/>
            <person name="Lundell T."/>
            <person name="Morin E."/>
            <person name="Murat C."/>
            <person name="Riley R."/>
            <person name="Ohm R."/>
            <person name="Sun H."/>
            <person name="Tunlid A."/>
            <person name="Henrissat B."/>
            <person name="Grigoriev I.V."/>
            <person name="Hibbett D.S."/>
            <person name="Martin F."/>
        </authorList>
    </citation>
    <scope>NUCLEOTIDE SEQUENCE [LARGE SCALE GENOMIC DNA]</scope>
    <source>
        <strain evidence="3">Zn</strain>
    </source>
</reference>
<feature type="compositionally biased region" description="Pro residues" evidence="1">
    <location>
        <begin position="343"/>
        <end position="355"/>
    </location>
</feature>
<dbReference type="Proteomes" id="UP000054321">
    <property type="component" value="Unassembled WGS sequence"/>
</dbReference>
<feature type="compositionally biased region" description="Low complexity" evidence="1">
    <location>
        <begin position="193"/>
        <end position="207"/>
    </location>
</feature>
<feature type="region of interest" description="Disordered" evidence="1">
    <location>
        <begin position="417"/>
        <end position="447"/>
    </location>
</feature>
<evidence type="ECO:0000313" key="3">
    <source>
        <dbReference type="Proteomes" id="UP000054321"/>
    </source>
</evidence>
<name>A0A0C3HGU1_OIDMZ</name>
<dbReference type="HOGENOM" id="CLU_032402_1_0_1"/>
<sequence length="458" mass="49264">MAARPGEELAATLFADIHYYYGPPTAKPPHHRFDKESYVYLFENASQKRARVEIANSAGTPDQDAFSGHLDRVHVHYSYRHPSLLTISVDGLSGQSNSSGPVNTEEWHLPSFDPRNETKYLYKLHTCDVYFWTKEDAQKFLGIVRRLLPVQQITIVDEPSHTDEVSSVVQNLENVAITDSSYQQGSIRHSRDASISSSIHGSQTSAIQAVRDTNRSSTSSSSVAAPPQAGQVAPGFAPLAYNPAAPAAPEAIQYREKTPPPEDGGAANPLAAAANADQGQTFGVPYPGMGGFSGSPPSALSPPLQQPFFSGHPVQPPQILSSPTPQQPQVQSPFAQHFQNHFAPPPTTATVPPPAYTASATPSSSNPNYPSAPVAGMYNPSIPPPGGFAAYDYNPGLSNTRPMMTDYSIHSQVYRPTEGEYKVKSKPAKPPAGKLEARAGQVEKGMNGLLKKLEKKIG</sequence>
<feature type="compositionally biased region" description="Low complexity" evidence="1">
    <location>
        <begin position="294"/>
        <end position="308"/>
    </location>
</feature>
<proteinExistence type="predicted"/>
<feature type="region of interest" description="Disordered" evidence="1">
    <location>
        <begin position="279"/>
        <end position="367"/>
    </location>
</feature>
<dbReference type="InParanoid" id="A0A0C3HGU1"/>
<feature type="compositionally biased region" description="Low complexity" evidence="1">
    <location>
        <begin position="216"/>
        <end position="237"/>
    </location>
</feature>